<dbReference type="InterPro" id="IPR049163">
    <property type="entry name" value="Pif1-like_2B_dom"/>
</dbReference>
<feature type="domain" description="DNA helicase Pif1-like DEAD-box helicase" evidence="2">
    <location>
        <begin position="1"/>
        <end position="92"/>
    </location>
</feature>
<dbReference type="Pfam" id="PF21530">
    <property type="entry name" value="Pif1_2B_dom"/>
    <property type="match status" value="1"/>
</dbReference>
<dbReference type="Pfam" id="PF05970">
    <property type="entry name" value="PIF1"/>
    <property type="match status" value="1"/>
</dbReference>
<evidence type="ECO:0000256" key="1">
    <source>
        <dbReference type="RuleBase" id="RU363044"/>
    </source>
</evidence>
<evidence type="ECO:0000313" key="5">
    <source>
        <dbReference type="Proteomes" id="UP000285405"/>
    </source>
</evidence>
<keyword evidence="1" id="KW-0234">DNA repair</keyword>
<dbReference type="GO" id="GO:0005524">
    <property type="term" value="F:ATP binding"/>
    <property type="evidence" value="ECO:0007669"/>
    <property type="project" value="UniProtKB-KW"/>
</dbReference>
<proteinExistence type="inferred from homology"/>
<keyword evidence="1" id="KW-0227">DNA damage</keyword>
<dbReference type="SUPFAM" id="SSF52540">
    <property type="entry name" value="P-loop containing nucleoside triphosphate hydrolases"/>
    <property type="match status" value="1"/>
</dbReference>
<dbReference type="InterPro" id="IPR051055">
    <property type="entry name" value="PIF1_helicase"/>
</dbReference>
<dbReference type="PANTHER" id="PTHR47642">
    <property type="entry name" value="ATP-DEPENDENT DNA HELICASE"/>
    <property type="match status" value="1"/>
</dbReference>
<name>A0A420H1Y2_9PEZI</name>
<comment type="catalytic activity">
    <reaction evidence="1">
        <text>ATP + H2O = ADP + phosphate + H(+)</text>
        <dbReference type="Rhea" id="RHEA:13065"/>
        <dbReference type="ChEBI" id="CHEBI:15377"/>
        <dbReference type="ChEBI" id="CHEBI:15378"/>
        <dbReference type="ChEBI" id="CHEBI:30616"/>
        <dbReference type="ChEBI" id="CHEBI:43474"/>
        <dbReference type="ChEBI" id="CHEBI:456216"/>
        <dbReference type="EC" id="5.6.2.3"/>
    </reaction>
</comment>
<organism evidence="4 5">
    <name type="scientific">Golovinomyces cichoracearum</name>
    <dbReference type="NCBI Taxonomy" id="62708"/>
    <lineage>
        <taxon>Eukaryota</taxon>
        <taxon>Fungi</taxon>
        <taxon>Dikarya</taxon>
        <taxon>Ascomycota</taxon>
        <taxon>Pezizomycotina</taxon>
        <taxon>Leotiomycetes</taxon>
        <taxon>Erysiphales</taxon>
        <taxon>Erysiphaceae</taxon>
        <taxon>Golovinomyces</taxon>
    </lineage>
</organism>
<dbReference type="GO" id="GO:0016887">
    <property type="term" value="F:ATP hydrolysis activity"/>
    <property type="evidence" value="ECO:0007669"/>
    <property type="project" value="RHEA"/>
</dbReference>
<accession>A0A420H1Y2</accession>
<dbReference type="GO" id="GO:0006310">
    <property type="term" value="P:DNA recombination"/>
    <property type="evidence" value="ECO:0007669"/>
    <property type="project" value="UniProtKB-KW"/>
</dbReference>
<gene>
    <name evidence="4" type="ORF">GcC1_n225048</name>
</gene>
<dbReference type="GO" id="GO:0000723">
    <property type="term" value="P:telomere maintenance"/>
    <property type="evidence" value="ECO:0007669"/>
    <property type="project" value="InterPro"/>
</dbReference>
<dbReference type="Proteomes" id="UP000285405">
    <property type="component" value="Unassembled WGS sequence"/>
</dbReference>
<dbReference type="OrthoDB" id="432234at2759"/>
<dbReference type="InterPro" id="IPR027417">
    <property type="entry name" value="P-loop_NTPase"/>
</dbReference>
<keyword evidence="1" id="KW-0547">Nucleotide-binding</keyword>
<comment type="cofactor">
    <cofactor evidence="1">
        <name>Mg(2+)</name>
        <dbReference type="ChEBI" id="CHEBI:18420"/>
    </cofactor>
</comment>
<dbReference type="AlphaFoldDB" id="A0A420H1Y2"/>
<evidence type="ECO:0000259" key="2">
    <source>
        <dbReference type="Pfam" id="PF05970"/>
    </source>
</evidence>
<keyword evidence="1" id="KW-0067">ATP-binding</keyword>
<dbReference type="EC" id="5.6.2.3" evidence="1"/>
<dbReference type="GO" id="GO:0006281">
    <property type="term" value="P:DNA repair"/>
    <property type="evidence" value="ECO:0007669"/>
    <property type="project" value="UniProtKB-KW"/>
</dbReference>
<evidence type="ECO:0000259" key="3">
    <source>
        <dbReference type="Pfam" id="PF21530"/>
    </source>
</evidence>
<feature type="domain" description="DNA helicase Pif1-like 2B" evidence="3">
    <location>
        <begin position="161"/>
        <end position="192"/>
    </location>
</feature>
<reference evidence="4 5" key="1">
    <citation type="journal article" date="2018" name="BMC Genomics">
        <title>Comparative genome analyses reveal sequence features reflecting distinct modes of host-adaptation between dicot and monocot powdery mildew.</title>
        <authorList>
            <person name="Wu Y."/>
            <person name="Ma X."/>
            <person name="Pan Z."/>
            <person name="Kale S.D."/>
            <person name="Song Y."/>
            <person name="King H."/>
            <person name="Zhang Q."/>
            <person name="Presley C."/>
            <person name="Deng X."/>
            <person name="Wei C.I."/>
            <person name="Xiao S."/>
        </authorList>
    </citation>
    <scope>NUCLEOTIDE SEQUENCE [LARGE SCALE GENOMIC DNA]</scope>
    <source>
        <strain evidence="4">UCSC1</strain>
    </source>
</reference>
<protein>
    <recommendedName>
        <fullName evidence="1">ATP-dependent DNA helicase</fullName>
        <ecNumber evidence="1">5.6.2.3</ecNumber>
    </recommendedName>
</protein>
<evidence type="ECO:0000313" key="4">
    <source>
        <dbReference type="EMBL" id="RKF51394.1"/>
    </source>
</evidence>
<comment type="caution">
    <text evidence="4">The sequence shown here is derived from an EMBL/GenBank/DDBJ whole genome shotgun (WGS) entry which is preliminary data.</text>
</comment>
<dbReference type="InterPro" id="IPR010285">
    <property type="entry name" value="DNA_helicase_pif1-like_DEAD"/>
</dbReference>
<comment type="similarity">
    <text evidence="1">Belongs to the helicase family.</text>
</comment>
<keyword evidence="1" id="KW-0378">Hydrolase</keyword>
<dbReference type="EMBL" id="MCBR01022580">
    <property type="protein sequence ID" value="RKF51394.1"/>
    <property type="molecule type" value="Genomic_DNA"/>
</dbReference>
<keyword evidence="1 4" id="KW-0347">Helicase</keyword>
<sequence length="197" mass="22623">MLSATLLDNLSLVAQDIKGNYEPFGGIKLLVFGDYLQLPPISNLWHESTKWAFNSYVWKDLDMKTIELRGDNRHNEKTDFASMLRRLRDGSSIADDFEYLKSLAREVKYTDFIKPVRLNAKKNKVSRYNSYRLSQLDADSVILDSLDTGDAFMLRYCPIKEKIEVKVGSQVMLMRNINERLVNGSVGTLVRFDTNPS</sequence>
<dbReference type="GO" id="GO:0043139">
    <property type="term" value="F:5'-3' DNA helicase activity"/>
    <property type="evidence" value="ECO:0007669"/>
    <property type="project" value="UniProtKB-EC"/>
</dbReference>
<keyword evidence="1" id="KW-0233">DNA recombination</keyword>